<gene>
    <name evidence="1" type="ORF">BaOVIS_008300</name>
</gene>
<dbReference type="Proteomes" id="UP001057455">
    <property type="component" value="Unassembled WGS sequence"/>
</dbReference>
<comment type="caution">
    <text evidence="1">The sequence shown here is derived from an EMBL/GenBank/DDBJ whole genome shotgun (WGS) entry which is preliminary data.</text>
</comment>
<name>A0A9W5WU15_BABOV</name>
<dbReference type="AlphaFoldDB" id="A0A9W5WU15"/>
<dbReference type="OrthoDB" id="361216at2759"/>
<organism evidence="1 2">
    <name type="scientific">Babesia ovis</name>
    <dbReference type="NCBI Taxonomy" id="5869"/>
    <lineage>
        <taxon>Eukaryota</taxon>
        <taxon>Sar</taxon>
        <taxon>Alveolata</taxon>
        <taxon>Apicomplexa</taxon>
        <taxon>Aconoidasida</taxon>
        <taxon>Piroplasmida</taxon>
        <taxon>Babesiidae</taxon>
        <taxon>Babesia</taxon>
    </lineage>
</organism>
<protein>
    <submittedName>
        <fullName evidence="1">Uncharacterized protein</fullName>
    </submittedName>
</protein>
<keyword evidence="2" id="KW-1185">Reference proteome</keyword>
<reference evidence="1" key="1">
    <citation type="submission" date="2019-12" db="EMBL/GenBank/DDBJ databases">
        <title>Genome sequence of Babesia ovis.</title>
        <authorList>
            <person name="Yamagishi J."/>
            <person name="Sevinc F."/>
            <person name="Xuan X."/>
        </authorList>
    </citation>
    <scope>NUCLEOTIDE SEQUENCE</scope>
    <source>
        <strain evidence="1">Selcuk</strain>
    </source>
</reference>
<sequence length="428" mass="49494">MIRPLVYHIAFLNGFTTWKHEKIKQKSFDKTVLDDISEPRPLYYSRLAHSFSESQHGTTVSCIPDGANTSHRCSGGTNKYISQRNVRCNSVATPDSVFREPLPGEEITLPNPSAPTGEYLLDRGLIAKVAELRTFLEDIEVSRGKKSKLKLMEREMNKEGAEILQLTEEEADKMEDVKDPVDADYDMGNLPPIEINDKTLEPIADHVYEENMLEEVLGKAISVYRKDRDQTSVQRLQEIAEEMAPFVEKIRKERAEAIIVRLIRCFVDKKEDLDTVLEQLHRKKQLNKYLMRRFDELINLSAQKYRISDKHPAQSESFLRTLKDRVAAQIITSARGTQKYNTCVEYERVLTEHLRKIEDIEDFRSWLLDGIAYCREKGRMEHRLEAMETIESIVVSLHPVWTPVDDHIETEATAYDHPIIYDDTPPDE</sequence>
<dbReference type="EMBL" id="BLIY01000006">
    <property type="protein sequence ID" value="GFE53426.1"/>
    <property type="molecule type" value="Genomic_DNA"/>
</dbReference>
<evidence type="ECO:0000313" key="1">
    <source>
        <dbReference type="EMBL" id="GFE53426.1"/>
    </source>
</evidence>
<accession>A0A9W5WU15</accession>
<evidence type="ECO:0000313" key="2">
    <source>
        <dbReference type="Proteomes" id="UP001057455"/>
    </source>
</evidence>
<proteinExistence type="predicted"/>